<keyword evidence="2" id="KW-1133">Transmembrane helix</keyword>
<accession>A0A7E6ES80</accession>
<gene>
    <name evidence="4" type="primary">LOC118762853</name>
</gene>
<feature type="compositionally biased region" description="Low complexity" evidence="1">
    <location>
        <begin position="57"/>
        <end position="70"/>
    </location>
</feature>
<reference evidence="4" key="1">
    <citation type="submission" date="2025-08" db="UniProtKB">
        <authorList>
            <consortium name="RefSeq"/>
        </authorList>
    </citation>
    <scope>IDENTIFICATION</scope>
</reference>
<dbReference type="Proteomes" id="UP000515154">
    <property type="component" value="Linkage group LG4"/>
</dbReference>
<feature type="region of interest" description="Disordered" evidence="1">
    <location>
        <begin position="57"/>
        <end position="130"/>
    </location>
</feature>
<evidence type="ECO:0000313" key="4">
    <source>
        <dbReference type="RefSeq" id="XP_036357612.1"/>
    </source>
</evidence>
<keyword evidence="2" id="KW-0812">Transmembrane</keyword>
<name>A0A7E6ES80_9MOLL</name>
<dbReference type="RefSeq" id="XP_036357612.1">
    <property type="nucleotide sequence ID" value="XM_036501719.1"/>
</dbReference>
<sequence length="202" mass="22787">MFADKSDEDVTISFLLGQTIEHVDPTPLLLPFLQFRTTRVTATTAAAPAIATTAATDVNSNDESNNVDSSSNRRRRSSNKRSRRRSSSSSSRRRRSSNKRSRSSNKRRRSRSSSSHYSRSSSSSSFRRCSCSRSGRYTITLLHHISSLYLIHLICSTFTPFFSVLLLSLSSNVDHRYDHRLASISMFSSLQLSPLCHHLHSQ</sequence>
<feature type="compositionally biased region" description="Low complexity" evidence="1">
    <location>
        <begin position="112"/>
        <end position="130"/>
    </location>
</feature>
<keyword evidence="2" id="KW-0472">Membrane</keyword>
<proteinExistence type="predicted"/>
<evidence type="ECO:0000313" key="3">
    <source>
        <dbReference type="Proteomes" id="UP000515154"/>
    </source>
</evidence>
<organism evidence="3 4">
    <name type="scientific">Octopus sinensis</name>
    <name type="common">East Asian common octopus</name>
    <dbReference type="NCBI Taxonomy" id="2607531"/>
    <lineage>
        <taxon>Eukaryota</taxon>
        <taxon>Metazoa</taxon>
        <taxon>Spiralia</taxon>
        <taxon>Lophotrochozoa</taxon>
        <taxon>Mollusca</taxon>
        <taxon>Cephalopoda</taxon>
        <taxon>Coleoidea</taxon>
        <taxon>Octopodiformes</taxon>
        <taxon>Octopoda</taxon>
        <taxon>Incirrata</taxon>
        <taxon>Octopodidae</taxon>
        <taxon>Octopus</taxon>
    </lineage>
</organism>
<evidence type="ECO:0000256" key="1">
    <source>
        <dbReference type="SAM" id="MobiDB-lite"/>
    </source>
</evidence>
<dbReference type="KEGG" id="osn:118762853"/>
<protein>
    <submittedName>
        <fullName evidence="4">Uncharacterized protein DDB_G0271670-like</fullName>
    </submittedName>
</protein>
<feature type="transmembrane region" description="Helical" evidence="2">
    <location>
        <begin position="149"/>
        <end position="170"/>
    </location>
</feature>
<feature type="compositionally biased region" description="Basic residues" evidence="1">
    <location>
        <begin position="72"/>
        <end position="111"/>
    </location>
</feature>
<evidence type="ECO:0000256" key="2">
    <source>
        <dbReference type="SAM" id="Phobius"/>
    </source>
</evidence>
<keyword evidence="3" id="KW-1185">Reference proteome</keyword>
<dbReference type="AlphaFoldDB" id="A0A7E6ES80"/>